<sequence>MNGTKVDYKDYKGYKDIKVDKAWIYGKVVRKDHKVIYGWAALKCFNPYEQ</sequence>
<evidence type="ECO:0000313" key="2">
    <source>
        <dbReference type="Proteomes" id="UP000655443"/>
    </source>
</evidence>
<gene>
    <name evidence="1" type="ORF">GCM10010339_75200</name>
</gene>
<protein>
    <submittedName>
        <fullName evidence="1">Uncharacterized protein</fullName>
    </submittedName>
</protein>
<dbReference type="AlphaFoldDB" id="A0A918YQ30"/>
<dbReference type="Proteomes" id="UP000655443">
    <property type="component" value="Unassembled WGS sequence"/>
</dbReference>
<reference evidence="1" key="2">
    <citation type="submission" date="2020-09" db="EMBL/GenBank/DDBJ databases">
        <authorList>
            <person name="Sun Q."/>
            <person name="Ohkuma M."/>
        </authorList>
    </citation>
    <scope>NUCLEOTIDE SEQUENCE</scope>
    <source>
        <strain evidence="1">JCM 4714</strain>
    </source>
</reference>
<reference evidence="1" key="1">
    <citation type="journal article" date="2014" name="Int. J. Syst. Evol. Microbiol.">
        <title>Complete genome sequence of Corynebacterium casei LMG S-19264T (=DSM 44701T), isolated from a smear-ripened cheese.</title>
        <authorList>
            <consortium name="US DOE Joint Genome Institute (JGI-PGF)"/>
            <person name="Walter F."/>
            <person name="Albersmeier A."/>
            <person name="Kalinowski J."/>
            <person name="Ruckert C."/>
        </authorList>
    </citation>
    <scope>NUCLEOTIDE SEQUENCE</scope>
    <source>
        <strain evidence="1">JCM 4714</strain>
    </source>
</reference>
<keyword evidence="2" id="KW-1185">Reference proteome</keyword>
<dbReference type="RefSeq" id="WP_189958101.1">
    <property type="nucleotide sequence ID" value="NZ_BMVG01000033.1"/>
</dbReference>
<dbReference type="EMBL" id="BMVG01000033">
    <property type="protein sequence ID" value="GHE12322.1"/>
    <property type="molecule type" value="Genomic_DNA"/>
</dbReference>
<proteinExistence type="predicted"/>
<accession>A0A918YQ30</accession>
<comment type="caution">
    <text evidence="1">The sequence shown here is derived from an EMBL/GenBank/DDBJ whole genome shotgun (WGS) entry which is preliminary data.</text>
</comment>
<evidence type="ECO:0000313" key="1">
    <source>
        <dbReference type="EMBL" id="GHE12322.1"/>
    </source>
</evidence>
<organism evidence="1 2">
    <name type="scientific">Streptomyces alanosinicus</name>
    <dbReference type="NCBI Taxonomy" id="68171"/>
    <lineage>
        <taxon>Bacteria</taxon>
        <taxon>Bacillati</taxon>
        <taxon>Actinomycetota</taxon>
        <taxon>Actinomycetes</taxon>
        <taxon>Kitasatosporales</taxon>
        <taxon>Streptomycetaceae</taxon>
        <taxon>Streptomyces</taxon>
    </lineage>
</organism>
<name>A0A918YQ30_9ACTN</name>